<feature type="transmembrane region" description="Helical" evidence="5">
    <location>
        <begin position="719"/>
        <end position="743"/>
    </location>
</feature>
<evidence type="ECO:0000256" key="2">
    <source>
        <dbReference type="ARBA" id="ARBA00022692"/>
    </source>
</evidence>
<feature type="transmembrane region" description="Helical" evidence="5">
    <location>
        <begin position="320"/>
        <end position="341"/>
    </location>
</feature>
<evidence type="ECO:0000256" key="4">
    <source>
        <dbReference type="ARBA" id="ARBA00023136"/>
    </source>
</evidence>
<comment type="subcellular location">
    <subcellularLocation>
        <location evidence="1">Membrane</location>
        <topology evidence="1">Multi-pass membrane protein</topology>
    </subcellularLocation>
</comment>
<dbReference type="PROSITE" id="PS50850">
    <property type="entry name" value="MFS"/>
    <property type="match status" value="1"/>
</dbReference>
<feature type="transmembrane region" description="Helical" evidence="5">
    <location>
        <begin position="749"/>
        <end position="771"/>
    </location>
</feature>
<feature type="transmembrane region" description="Helical" evidence="5">
    <location>
        <begin position="447"/>
        <end position="465"/>
    </location>
</feature>
<keyword evidence="4 5" id="KW-0472">Membrane</keyword>
<gene>
    <name evidence="7" type="ORF">GMARGA_LOCUS10094</name>
</gene>
<feature type="transmembrane region" description="Helical" evidence="5">
    <location>
        <begin position="20"/>
        <end position="41"/>
    </location>
</feature>
<feature type="transmembrane region" description="Helical" evidence="5">
    <location>
        <begin position="109"/>
        <end position="128"/>
    </location>
</feature>
<keyword evidence="8" id="KW-1185">Reference proteome</keyword>
<feature type="transmembrane region" description="Helical" evidence="5">
    <location>
        <begin position="418"/>
        <end position="440"/>
    </location>
</feature>
<dbReference type="PANTHER" id="PTHR11662">
    <property type="entry name" value="SOLUTE CARRIER FAMILY 17"/>
    <property type="match status" value="1"/>
</dbReference>
<feature type="transmembrane region" description="Helical" evidence="5">
    <location>
        <begin position="539"/>
        <end position="558"/>
    </location>
</feature>
<proteinExistence type="predicted"/>
<dbReference type="Gene3D" id="1.20.1250.20">
    <property type="entry name" value="MFS general substrate transporter like domains"/>
    <property type="match status" value="3"/>
</dbReference>
<evidence type="ECO:0000256" key="1">
    <source>
        <dbReference type="ARBA" id="ARBA00004141"/>
    </source>
</evidence>
<feature type="transmembrane region" description="Helical" evidence="5">
    <location>
        <begin position="633"/>
        <end position="652"/>
    </location>
</feature>
<name>A0ABN7USB6_GIGMA</name>
<feature type="transmembrane region" description="Helical" evidence="5">
    <location>
        <begin position="508"/>
        <end position="527"/>
    </location>
</feature>
<dbReference type="EMBL" id="CAJVQB010005565">
    <property type="protein sequence ID" value="CAG8664930.1"/>
    <property type="molecule type" value="Genomic_DNA"/>
</dbReference>
<protein>
    <submittedName>
        <fullName evidence="7">33857_t:CDS:1</fullName>
    </submittedName>
</protein>
<feature type="transmembrane region" description="Helical" evidence="5">
    <location>
        <begin position="48"/>
        <end position="66"/>
    </location>
</feature>
<feature type="transmembrane region" description="Helical" evidence="5">
    <location>
        <begin position="72"/>
        <end position="97"/>
    </location>
</feature>
<evidence type="ECO:0000313" key="7">
    <source>
        <dbReference type="EMBL" id="CAG8664930.1"/>
    </source>
</evidence>
<evidence type="ECO:0000259" key="6">
    <source>
        <dbReference type="PROSITE" id="PS50850"/>
    </source>
</evidence>
<feature type="transmembrane region" description="Helical" evidence="5">
    <location>
        <begin position="140"/>
        <end position="159"/>
    </location>
</feature>
<comment type="caution">
    <text evidence="7">The sequence shown here is derived from an EMBL/GenBank/DDBJ whole genome shotgun (WGS) entry which is preliminary data.</text>
</comment>
<dbReference type="PANTHER" id="PTHR11662:SF399">
    <property type="entry name" value="FI19708P1-RELATED"/>
    <property type="match status" value="1"/>
</dbReference>
<dbReference type="SUPFAM" id="SSF103473">
    <property type="entry name" value="MFS general substrate transporter"/>
    <property type="match status" value="2"/>
</dbReference>
<feature type="transmembrane region" description="Helical" evidence="5">
    <location>
        <begin position="246"/>
        <end position="267"/>
    </location>
</feature>
<keyword evidence="2 5" id="KW-0812">Transmembrane</keyword>
<feature type="transmembrane region" description="Helical" evidence="5">
    <location>
        <begin position="664"/>
        <end position="684"/>
    </location>
</feature>
<reference evidence="7 8" key="1">
    <citation type="submission" date="2021-06" db="EMBL/GenBank/DDBJ databases">
        <authorList>
            <person name="Kallberg Y."/>
            <person name="Tangrot J."/>
            <person name="Rosling A."/>
        </authorList>
    </citation>
    <scope>NUCLEOTIDE SEQUENCE [LARGE SCALE GENOMIC DNA]</scope>
    <source>
        <strain evidence="7 8">120-4 pot B 10/14</strain>
    </source>
</reference>
<dbReference type="InterPro" id="IPR050382">
    <property type="entry name" value="MFS_Na/Anion_cotransporter"/>
</dbReference>
<sequence length="772" mass="86554">MSIAIVYMAKEFSWGHSIQGYILSSFYFGYFATQFIGGVLADKFGGRRVLGGAAAIWTLFTLLTPISARVNLYCLILCRICLGIGKGLTFPCIVSLITKWFPPEERSRAVSTMSVSIFIGMTIAMPISNVLGSSQFGWASIFWVFAIVGFIWSVIWQFFGKSDPRDYSGISKEELDWILESKSSSYSEDHFENYQSGSREYITITDDDRGILQNENDALLPENQVSSRSHSITTIPWKLIFSRHEVWAIVLGQFFDSWGYFILLNWLPIFYYEYFHVDINLIGYYTALPYFLYIIMGFTSGYICDYAIHQLNIRVLTATYLAKTSLQGLLIITIGFGLYSFEISSTNMDIAPKYAGLIAGLAYTCAAVPAFFGVALTGWILEITGNDWSVIWSMCSLFYIFEALFFCCLAGGENHITQGFVLSSFYIGYLTTQVLAGVLADTFGGRRVLGIGASTWTLFTLLTPFSARVNIYCLILCRICLGIGEGVTFPCIVPLIIKWFPPKERSRATSSIVVSIFIGMAIALPISNMLGSSQFGWESIFWVFAIVGFIWSIIWQFYGKSDPRDYSGISKEKLDWILESKSSTNSKDNLERYQSGSREFVHKIPWNLIFSRCEVWAILLDINLIGYYTALSYFSYIIMGFVSGYICDYAIHQLKIHVLTVRRSVNLIGSLGMSLSLVSATYLAKTSLQGLLIITIGFALYSFQISSTNMDIAPKYAGLIAGLTYTCATVPALFGVALTGWILEITGKYWSIIWSMCSLSYIFAVLFFGCFA</sequence>
<evidence type="ECO:0000256" key="5">
    <source>
        <dbReference type="SAM" id="Phobius"/>
    </source>
</evidence>
<feature type="transmembrane region" description="Helical" evidence="5">
    <location>
        <begin position="690"/>
        <end position="707"/>
    </location>
</feature>
<feature type="non-terminal residue" evidence="7">
    <location>
        <position position="772"/>
    </location>
</feature>
<feature type="domain" description="Major facilitator superfamily (MFS) profile" evidence="6">
    <location>
        <begin position="1"/>
        <end position="563"/>
    </location>
</feature>
<feature type="transmembrane region" description="Helical" evidence="5">
    <location>
        <begin position="361"/>
        <end position="381"/>
    </location>
</feature>
<organism evidence="7 8">
    <name type="scientific">Gigaspora margarita</name>
    <dbReference type="NCBI Taxonomy" id="4874"/>
    <lineage>
        <taxon>Eukaryota</taxon>
        <taxon>Fungi</taxon>
        <taxon>Fungi incertae sedis</taxon>
        <taxon>Mucoromycota</taxon>
        <taxon>Glomeromycotina</taxon>
        <taxon>Glomeromycetes</taxon>
        <taxon>Diversisporales</taxon>
        <taxon>Gigasporaceae</taxon>
        <taxon>Gigaspora</taxon>
    </lineage>
</organism>
<evidence type="ECO:0000256" key="3">
    <source>
        <dbReference type="ARBA" id="ARBA00022989"/>
    </source>
</evidence>
<keyword evidence="3 5" id="KW-1133">Transmembrane helix</keyword>
<feature type="transmembrane region" description="Helical" evidence="5">
    <location>
        <begin position="471"/>
        <end position="496"/>
    </location>
</feature>
<dbReference type="InterPro" id="IPR011701">
    <property type="entry name" value="MFS"/>
</dbReference>
<evidence type="ECO:0000313" key="8">
    <source>
        <dbReference type="Proteomes" id="UP000789901"/>
    </source>
</evidence>
<feature type="transmembrane region" description="Helical" evidence="5">
    <location>
        <begin position="287"/>
        <end position="308"/>
    </location>
</feature>
<accession>A0ABN7USB6</accession>
<dbReference type="Proteomes" id="UP000789901">
    <property type="component" value="Unassembled WGS sequence"/>
</dbReference>
<dbReference type="InterPro" id="IPR036259">
    <property type="entry name" value="MFS_trans_sf"/>
</dbReference>
<dbReference type="Pfam" id="PF07690">
    <property type="entry name" value="MFS_1"/>
    <property type="match status" value="2"/>
</dbReference>
<feature type="transmembrane region" description="Helical" evidence="5">
    <location>
        <begin position="388"/>
        <end position="412"/>
    </location>
</feature>
<dbReference type="InterPro" id="IPR020846">
    <property type="entry name" value="MFS_dom"/>
</dbReference>